<reference evidence="1" key="1">
    <citation type="submission" date="2016-01" db="EMBL/GenBank/DDBJ databases">
        <title>Reference transcriptome for the parasite Schistocephalus solidus: insights into the molecular evolution of parasitism.</title>
        <authorList>
            <person name="Hebert F.O."/>
            <person name="Grambauer S."/>
            <person name="Barber I."/>
            <person name="Landry C.R."/>
            <person name="Aubin-Horth N."/>
        </authorList>
    </citation>
    <scope>NUCLEOTIDE SEQUENCE</scope>
</reference>
<proteinExistence type="predicted"/>
<organism evidence="1">
    <name type="scientific">Schistocephalus solidus</name>
    <name type="common">Tapeworm</name>
    <dbReference type="NCBI Taxonomy" id="70667"/>
    <lineage>
        <taxon>Eukaryota</taxon>
        <taxon>Metazoa</taxon>
        <taxon>Spiralia</taxon>
        <taxon>Lophotrochozoa</taxon>
        <taxon>Platyhelminthes</taxon>
        <taxon>Cestoda</taxon>
        <taxon>Eucestoda</taxon>
        <taxon>Diphyllobothriidea</taxon>
        <taxon>Diphyllobothriidae</taxon>
        <taxon>Schistocephalus</taxon>
    </lineage>
</organism>
<name>A0A0X3NSK1_SCHSO</name>
<dbReference type="EMBL" id="GEEE01024513">
    <property type="protein sequence ID" value="JAP38712.1"/>
    <property type="molecule type" value="Transcribed_RNA"/>
</dbReference>
<dbReference type="AlphaFoldDB" id="A0A0X3NSK1"/>
<protein>
    <submittedName>
        <fullName evidence="1">Uncharacterized protein</fullName>
    </submittedName>
</protein>
<gene>
    <name evidence="1" type="ORF">TR143622</name>
</gene>
<evidence type="ECO:0000313" key="1">
    <source>
        <dbReference type="EMBL" id="JAP38712.1"/>
    </source>
</evidence>
<accession>A0A0X3NSK1</accession>
<sequence>MLRFLAPPARKLAMTSGISLLTPFHSAQDILLSLFDNQSSPSVAGERLYNLRQTQQPADDFTTELIQLARQAFPNLPSTDRDDRSVLDHFTLNPPANLATAL</sequence>